<comment type="caution">
    <text evidence="2">The sequence shown here is derived from an EMBL/GenBank/DDBJ whole genome shotgun (WGS) entry which is preliminary data.</text>
</comment>
<dbReference type="Pfam" id="PF22936">
    <property type="entry name" value="Pol_BBD"/>
    <property type="match status" value="1"/>
</dbReference>
<dbReference type="InterPro" id="IPR054722">
    <property type="entry name" value="PolX-like_BBD"/>
</dbReference>
<evidence type="ECO:0000313" key="3">
    <source>
        <dbReference type="Proteomes" id="UP000811246"/>
    </source>
</evidence>
<sequence length="106" mass="11792">MCPIKEWFETFSELDGGQVILGNNKSCKIMGIGSVRLKMHDGTERVLREVRFIPELKRNLISLGMLDLSGHTFKSEAGVLRVTRGSLVIMKGVIKNGLYTLLGKTI</sequence>
<organism evidence="2 3">
    <name type="scientific">Carya illinoinensis</name>
    <name type="common">Pecan</name>
    <dbReference type="NCBI Taxonomy" id="32201"/>
    <lineage>
        <taxon>Eukaryota</taxon>
        <taxon>Viridiplantae</taxon>
        <taxon>Streptophyta</taxon>
        <taxon>Embryophyta</taxon>
        <taxon>Tracheophyta</taxon>
        <taxon>Spermatophyta</taxon>
        <taxon>Magnoliopsida</taxon>
        <taxon>eudicotyledons</taxon>
        <taxon>Gunneridae</taxon>
        <taxon>Pentapetalae</taxon>
        <taxon>rosids</taxon>
        <taxon>fabids</taxon>
        <taxon>Fagales</taxon>
        <taxon>Juglandaceae</taxon>
        <taxon>Carya</taxon>
    </lineage>
</organism>
<reference evidence="2" key="1">
    <citation type="submission" date="2021-01" db="EMBL/GenBank/DDBJ databases">
        <authorList>
            <person name="Lovell J.T."/>
            <person name="Bentley N."/>
            <person name="Bhattarai G."/>
            <person name="Jenkins J.W."/>
            <person name="Sreedasyam A."/>
            <person name="Alarcon Y."/>
            <person name="Bock C."/>
            <person name="Boston L."/>
            <person name="Carlson J."/>
            <person name="Cervantes K."/>
            <person name="Clermont K."/>
            <person name="Krom N."/>
            <person name="Kubenka K."/>
            <person name="Mamidi S."/>
            <person name="Mattison C."/>
            <person name="Monteros M."/>
            <person name="Pisani C."/>
            <person name="Plott C."/>
            <person name="Rajasekar S."/>
            <person name="Rhein H.S."/>
            <person name="Rohla C."/>
            <person name="Song M."/>
            <person name="Hilaire R.S."/>
            <person name="Shu S."/>
            <person name="Wells L."/>
            <person name="Wang X."/>
            <person name="Webber J."/>
            <person name="Heerema R.J."/>
            <person name="Klein P."/>
            <person name="Conner P."/>
            <person name="Grauke L."/>
            <person name="Grimwood J."/>
            <person name="Schmutz J."/>
            <person name="Randall J.J."/>
        </authorList>
    </citation>
    <scope>NUCLEOTIDE SEQUENCE</scope>
    <source>
        <tissue evidence="2">Leaf</tissue>
    </source>
</reference>
<name>A0A922K067_CARIL</name>
<evidence type="ECO:0000259" key="1">
    <source>
        <dbReference type="Pfam" id="PF22936"/>
    </source>
</evidence>
<dbReference type="Proteomes" id="UP000811246">
    <property type="component" value="Chromosome 2"/>
</dbReference>
<protein>
    <recommendedName>
        <fullName evidence="1">Retrovirus-related Pol polyprotein from transposon TNT 1-94-like beta-barrel domain-containing protein</fullName>
    </recommendedName>
</protein>
<dbReference type="EMBL" id="CM031826">
    <property type="protein sequence ID" value="KAG6726906.1"/>
    <property type="molecule type" value="Genomic_DNA"/>
</dbReference>
<proteinExistence type="predicted"/>
<feature type="non-terminal residue" evidence="2">
    <location>
        <position position="106"/>
    </location>
</feature>
<dbReference type="AlphaFoldDB" id="A0A922K067"/>
<evidence type="ECO:0000313" key="2">
    <source>
        <dbReference type="EMBL" id="KAG6726906.1"/>
    </source>
</evidence>
<feature type="domain" description="Retrovirus-related Pol polyprotein from transposon TNT 1-94-like beta-barrel" evidence="1">
    <location>
        <begin position="1"/>
        <end position="70"/>
    </location>
</feature>
<accession>A0A922K067</accession>
<gene>
    <name evidence="2" type="ORF">I3842_02G103200</name>
</gene>